<dbReference type="Gene3D" id="1.20.58.340">
    <property type="entry name" value="Magnesium transport protein CorA, transmembrane region"/>
    <property type="match status" value="2"/>
</dbReference>
<name>D1Z2A1_METPS</name>
<protein>
    <recommendedName>
        <fullName evidence="8">Magnesium transport protein CorA</fullName>
    </recommendedName>
</protein>
<evidence type="ECO:0000313" key="9">
    <source>
        <dbReference type="EMBL" id="BAI62823.1"/>
    </source>
</evidence>
<evidence type="ECO:0000256" key="1">
    <source>
        <dbReference type="ARBA" id="ARBA00004651"/>
    </source>
</evidence>
<dbReference type="OrthoDB" id="28779at2157"/>
<dbReference type="GO" id="GO:0005886">
    <property type="term" value="C:plasma membrane"/>
    <property type="evidence" value="ECO:0007669"/>
    <property type="project" value="UniProtKB-SubCell"/>
</dbReference>
<dbReference type="SUPFAM" id="SSF144083">
    <property type="entry name" value="Magnesium transport protein CorA, transmembrane region"/>
    <property type="match status" value="1"/>
</dbReference>
<evidence type="ECO:0000256" key="8">
    <source>
        <dbReference type="RuleBase" id="RU362010"/>
    </source>
</evidence>
<keyword evidence="5 8" id="KW-0812">Transmembrane</keyword>
<comment type="subcellular location">
    <subcellularLocation>
        <location evidence="1">Cell membrane</location>
        <topology evidence="1">Multi-pass membrane protein</topology>
    </subcellularLocation>
    <subcellularLocation>
        <location evidence="8">Membrane</location>
        <topology evidence="8">Multi-pass membrane protein</topology>
    </subcellularLocation>
</comment>
<dbReference type="InterPro" id="IPR004488">
    <property type="entry name" value="Mg/Co-transport_prot_CorA"/>
</dbReference>
<keyword evidence="6 8" id="KW-1133">Transmembrane helix</keyword>
<evidence type="ECO:0000256" key="5">
    <source>
        <dbReference type="ARBA" id="ARBA00022692"/>
    </source>
</evidence>
<dbReference type="PANTHER" id="PTHR46494:SF1">
    <property type="entry name" value="CORA FAMILY METAL ION TRANSPORTER (EUROFUNG)"/>
    <property type="match status" value="1"/>
</dbReference>
<keyword evidence="10" id="KW-1185">Reference proteome</keyword>
<dbReference type="PATRIC" id="fig|304371.9.peg.2817"/>
<dbReference type="Pfam" id="PF01544">
    <property type="entry name" value="CorA"/>
    <property type="match status" value="1"/>
</dbReference>
<reference evidence="9 10" key="2">
    <citation type="journal article" date="2008" name="Int. J. Syst. Evol. Microbiol.">
        <title>Methanocella paludicola gen. nov., sp. nov., a methane-producing archaeon, the first isolate of the lineage 'Rice Cluster I', and proposal of the new archaeal order Methanocellales ord. nov.</title>
        <authorList>
            <person name="Sakai S."/>
            <person name="Imachi H."/>
            <person name="Hanada S."/>
            <person name="Ohashi A."/>
            <person name="Harada H."/>
            <person name="Kamagata Y."/>
        </authorList>
    </citation>
    <scope>NUCLEOTIDE SEQUENCE [LARGE SCALE GENOMIC DNA]</scope>
    <source>
        <strain evidence="10">DSM 17711 / JCM 13418 / NBRC 101707 / SANAE</strain>
    </source>
</reference>
<evidence type="ECO:0000256" key="6">
    <source>
        <dbReference type="ARBA" id="ARBA00022989"/>
    </source>
</evidence>
<dbReference type="FunCoup" id="D1Z2A1">
    <property type="interactions" value="5"/>
</dbReference>
<feature type="transmembrane region" description="Helical" evidence="8">
    <location>
        <begin position="289"/>
        <end position="309"/>
    </location>
</feature>
<evidence type="ECO:0000256" key="4">
    <source>
        <dbReference type="ARBA" id="ARBA00022475"/>
    </source>
</evidence>
<dbReference type="GeneID" id="8682453"/>
<comment type="function">
    <text evidence="8">Mediates influx of magnesium ions.</text>
</comment>
<reference evidence="10" key="3">
    <citation type="journal article" date="2011" name="PLoS ONE">
        <title>Genome sequence of a mesophilic hydrogenotrophic methanogen Methanocella paludicola, the first cultivated representative of the order Methanocellales.</title>
        <authorList>
            <person name="Sakai S."/>
            <person name="Takaki Y."/>
            <person name="Shimamura S."/>
            <person name="Sekine M."/>
            <person name="Tajima T."/>
            <person name="Kosugi H."/>
            <person name="Ichikawa N."/>
            <person name="Tasumi E."/>
            <person name="Hiraki A.T."/>
            <person name="Shimizu A."/>
            <person name="Kato Y."/>
            <person name="Nishiko R."/>
            <person name="Mori K."/>
            <person name="Fujita N."/>
            <person name="Imachi H."/>
            <person name="Takai K."/>
        </authorList>
    </citation>
    <scope>NUCLEOTIDE SEQUENCE [LARGE SCALE GENOMIC DNA]</scope>
    <source>
        <strain evidence="10">DSM 17711 / JCM 13418 / NBRC 101707 / SANAE</strain>
    </source>
</reference>
<reference evidence="9 10" key="1">
    <citation type="journal article" date="2007" name="Appl. Environ. Microbiol.">
        <title>Isolation of key methanogens for global methane emission from rice paddy fields: a novel isolate affiliated with the clone cluster rice cluster I.</title>
        <authorList>
            <person name="Sakai S."/>
            <person name="Imachi H."/>
            <person name="Sekiguchi Y."/>
            <person name="Ohashi A."/>
            <person name="Harada H."/>
            <person name="Kamagata Y."/>
        </authorList>
    </citation>
    <scope>NUCLEOTIDE SEQUENCE [LARGE SCALE GENOMIC DNA]</scope>
    <source>
        <strain evidence="10">DSM 17711 / JCM 13418 / NBRC 101707 / SANAE</strain>
    </source>
</reference>
<keyword evidence="8" id="KW-0460">Magnesium</keyword>
<dbReference type="GO" id="GO:0015087">
    <property type="term" value="F:cobalt ion transmembrane transporter activity"/>
    <property type="evidence" value="ECO:0007669"/>
    <property type="project" value="UniProtKB-UniRule"/>
</dbReference>
<dbReference type="PANTHER" id="PTHR46494">
    <property type="entry name" value="CORA FAMILY METAL ION TRANSPORTER (EUROFUNG)"/>
    <property type="match status" value="1"/>
</dbReference>
<accession>D1Z2A1</accession>
<dbReference type="Proteomes" id="UP000001882">
    <property type="component" value="Chromosome"/>
</dbReference>
<dbReference type="InterPro" id="IPR045861">
    <property type="entry name" value="CorA_cytoplasmic_dom"/>
</dbReference>
<evidence type="ECO:0000256" key="2">
    <source>
        <dbReference type="ARBA" id="ARBA00009765"/>
    </source>
</evidence>
<dbReference type="KEGG" id="mpd:MCP_2751"/>
<keyword evidence="4 8" id="KW-1003">Cell membrane</keyword>
<dbReference type="RefSeq" id="WP_012901497.1">
    <property type="nucleotide sequence ID" value="NC_013665.1"/>
</dbReference>
<dbReference type="GO" id="GO:0000287">
    <property type="term" value="F:magnesium ion binding"/>
    <property type="evidence" value="ECO:0007669"/>
    <property type="project" value="TreeGrafter"/>
</dbReference>
<evidence type="ECO:0000313" key="10">
    <source>
        <dbReference type="Proteomes" id="UP000001882"/>
    </source>
</evidence>
<dbReference type="InParanoid" id="D1Z2A1"/>
<dbReference type="FunFam" id="1.20.58.340:FF:000012">
    <property type="entry name" value="Magnesium transport protein CorA"/>
    <property type="match status" value="1"/>
</dbReference>
<dbReference type="EMBL" id="AP011532">
    <property type="protein sequence ID" value="BAI62823.1"/>
    <property type="molecule type" value="Genomic_DNA"/>
</dbReference>
<keyword evidence="8" id="KW-0406">Ion transport</keyword>
<dbReference type="eggNOG" id="arCOG02265">
    <property type="taxonomic scope" value="Archaea"/>
</dbReference>
<dbReference type="AlphaFoldDB" id="D1Z2A1"/>
<evidence type="ECO:0000256" key="3">
    <source>
        <dbReference type="ARBA" id="ARBA00022448"/>
    </source>
</evidence>
<keyword evidence="7 8" id="KW-0472">Membrane</keyword>
<dbReference type="InterPro" id="IPR045863">
    <property type="entry name" value="CorA_TM1_TM2"/>
</dbReference>
<proteinExistence type="inferred from homology"/>
<dbReference type="SUPFAM" id="SSF143865">
    <property type="entry name" value="CorA soluble domain-like"/>
    <property type="match status" value="1"/>
</dbReference>
<dbReference type="STRING" id="304371.MCP_2751"/>
<feature type="transmembrane region" description="Helical" evidence="8">
    <location>
        <begin position="258"/>
        <end position="277"/>
    </location>
</feature>
<dbReference type="GO" id="GO:0050897">
    <property type="term" value="F:cobalt ion binding"/>
    <property type="evidence" value="ECO:0007669"/>
    <property type="project" value="TreeGrafter"/>
</dbReference>
<sequence>MSLRVVSYTEKELREITLEEAVTCSGCNKWVSMLSPSPQEFKAVADAFELHPLVVEDMANDKELPKVNEYAHYTFLILDVPEHDDEFAISKLYIVIGRDFLISLTGNWDVLRAVDATLNSKDDPIQKHGIDYLAYALIDRSVDRFYPILDDLEDLVSDVEERVMGKPAKEIIGTISEVRRFLLKIRKAAWLDREVLSALERQGSPYFTSETALYLRDVYDHIVQVMDLIETYRDILGAARDTYMSSVSNALNETMKQLTIIATLMLPLTFISSIYGMNFKNMPELYWEYGYYAVLVIMFLLASGMIIYFRKREWL</sequence>
<dbReference type="InterPro" id="IPR002523">
    <property type="entry name" value="MgTranspt_CorA/ZnTranspt_ZntB"/>
</dbReference>
<evidence type="ECO:0000256" key="7">
    <source>
        <dbReference type="ARBA" id="ARBA00023136"/>
    </source>
</evidence>
<gene>
    <name evidence="8" type="primary">corA</name>
    <name evidence="9" type="ordered locus">MCP_2751</name>
</gene>
<dbReference type="Gene3D" id="3.30.460.20">
    <property type="entry name" value="CorA soluble domain-like"/>
    <property type="match status" value="1"/>
</dbReference>
<dbReference type="CDD" id="cd12828">
    <property type="entry name" value="TmCorA-like_1"/>
    <property type="match status" value="1"/>
</dbReference>
<comment type="similarity">
    <text evidence="2 8">Belongs to the CorA metal ion transporter (MIT) (TC 1.A.35) family.</text>
</comment>
<dbReference type="NCBIfam" id="TIGR00383">
    <property type="entry name" value="corA"/>
    <property type="match status" value="1"/>
</dbReference>
<organism evidence="9 10">
    <name type="scientific">Methanocella paludicola (strain DSM 17711 / JCM 13418 / NBRC 101707 / SANAE)</name>
    <dbReference type="NCBI Taxonomy" id="304371"/>
    <lineage>
        <taxon>Archaea</taxon>
        <taxon>Methanobacteriati</taxon>
        <taxon>Methanobacteriota</taxon>
        <taxon>Stenosarchaea group</taxon>
        <taxon>Methanomicrobia</taxon>
        <taxon>Methanocellales</taxon>
        <taxon>Methanocellaceae</taxon>
        <taxon>Methanocella</taxon>
    </lineage>
</organism>
<dbReference type="GO" id="GO:0015095">
    <property type="term" value="F:magnesium ion transmembrane transporter activity"/>
    <property type="evidence" value="ECO:0007669"/>
    <property type="project" value="UniProtKB-UniRule"/>
</dbReference>
<keyword evidence="3 8" id="KW-0813">Transport</keyword>